<evidence type="ECO:0000259" key="4">
    <source>
        <dbReference type="PROSITE" id="PS50949"/>
    </source>
</evidence>
<evidence type="ECO:0000313" key="5">
    <source>
        <dbReference type="EMBL" id="CAB4530949.1"/>
    </source>
</evidence>
<dbReference type="Pfam" id="PF00392">
    <property type="entry name" value="GntR"/>
    <property type="match status" value="1"/>
</dbReference>
<gene>
    <name evidence="5" type="ORF">UFOPK1353_00251</name>
</gene>
<dbReference type="PROSITE" id="PS50949">
    <property type="entry name" value="HTH_GNTR"/>
    <property type="match status" value="1"/>
</dbReference>
<dbReference type="SMART" id="SM00345">
    <property type="entry name" value="HTH_GNTR"/>
    <property type="match status" value="1"/>
</dbReference>
<reference evidence="5" key="1">
    <citation type="submission" date="2020-05" db="EMBL/GenBank/DDBJ databases">
        <authorList>
            <person name="Chiriac C."/>
            <person name="Salcher M."/>
            <person name="Ghai R."/>
            <person name="Kavagutti S V."/>
        </authorList>
    </citation>
    <scope>NUCLEOTIDE SEQUENCE</scope>
</reference>
<keyword evidence="3" id="KW-0804">Transcription</keyword>
<dbReference type="Gene3D" id="1.10.10.10">
    <property type="entry name" value="Winged helix-like DNA-binding domain superfamily/Winged helix DNA-binding domain"/>
    <property type="match status" value="1"/>
</dbReference>
<proteinExistence type="predicted"/>
<evidence type="ECO:0000256" key="3">
    <source>
        <dbReference type="ARBA" id="ARBA00023163"/>
    </source>
</evidence>
<dbReference type="AlphaFoldDB" id="A0A6J6AY22"/>
<evidence type="ECO:0000256" key="1">
    <source>
        <dbReference type="ARBA" id="ARBA00023015"/>
    </source>
</evidence>
<dbReference type="InterPro" id="IPR000524">
    <property type="entry name" value="Tscrpt_reg_HTH_GntR"/>
</dbReference>
<dbReference type="PANTHER" id="PTHR43537:SF41">
    <property type="entry name" value="TRANSCRIPTIONAL REGULATORY PROTEIN"/>
    <property type="match status" value="1"/>
</dbReference>
<dbReference type="Gene3D" id="1.20.120.530">
    <property type="entry name" value="GntR ligand-binding domain-like"/>
    <property type="match status" value="1"/>
</dbReference>
<dbReference type="InterPro" id="IPR036388">
    <property type="entry name" value="WH-like_DNA-bd_sf"/>
</dbReference>
<name>A0A6J6AY22_9ZZZZ</name>
<evidence type="ECO:0000256" key="2">
    <source>
        <dbReference type="ARBA" id="ARBA00023125"/>
    </source>
</evidence>
<keyword evidence="2" id="KW-0238">DNA-binding</keyword>
<dbReference type="PANTHER" id="PTHR43537">
    <property type="entry name" value="TRANSCRIPTIONAL REGULATOR, GNTR FAMILY"/>
    <property type="match status" value="1"/>
</dbReference>
<organism evidence="5">
    <name type="scientific">freshwater metagenome</name>
    <dbReference type="NCBI Taxonomy" id="449393"/>
    <lineage>
        <taxon>unclassified sequences</taxon>
        <taxon>metagenomes</taxon>
        <taxon>ecological metagenomes</taxon>
    </lineage>
</organism>
<dbReference type="SMART" id="SM00895">
    <property type="entry name" value="FCD"/>
    <property type="match status" value="1"/>
</dbReference>
<dbReference type="SUPFAM" id="SSF46785">
    <property type="entry name" value="Winged helix' DNA-binding domain"/>
    <property type="match status" value="1"/>
</dbReference>
<dbReference type="InterPro" id="IPR011711">
    <property type="entry name" value="GntR_C"/>
</dbReference>
<protein>
    <submittedName>
        <fullName evidence="5">Unannotated protein</fullName>
    </submittedName>
</protein>
<keyword evidence="1" id="KW-0805">Transcription regulation</keyword>
<accession>A0A6J6AY22</accession>
<feature type="domain" description="HTH gntR-type" evidence="4">
    <location>
        <begin position="10"/>
        <end position="77"/>
    </location>
</feature>
<sequence>MPRSKTKVDDSSVEQVITHIRSCIVSGKYPADTKLLPKLIADECGTSFIPVREAMRALESEGLVTYIHNRGVWVTPLSMSDLDDLYRIRIELESGAVANSDKFSEKEIADLENILQKMAEFRESGEDSKVIRLNTDFHFKIYRKTNSPRRIKLIEQLWDHADRYQRLSLKYRHDAADVEHHEILKHLAAGNNLQAAKALATHLETTARLVRAGFDVDDSQSQIAHN</sequence>
<dbReference type="InterPro" id="IPR008920">
    <property type="entry name" value="TF_FadR/GntR_C"/>
</dbReference>
<dbReference type="SUPFAM" id="SSF48008">
    <property type="entry name" value="GntR ligand-binding domain-like"/>
    <property type="match status" value="1"/>
</dbReference>
<dbReference type="Pfam" id="PF07729">
    <property type="entry name" value="FCD"/>
    <property type="match status" value="1"/>
</dbReference>
<dbReference type="EMBL" id="CAEZSE010000024">
    <property type="protein sequence ID" value="CAB4530949.1"/>
    <property type="molecule type" value="Genomic_DNA"/>
</dbReference>
<dbReference type="InterPro" id="IPR036390">
    <property type="entry name" value="WH_DNA-bd_sf"/>
</dbReference>
<dbReference type="GO" id="GO:0003700">
    <property type="term" value="F:DNA-binding transcription factor activity"/>
    <property type="evidence" value="ECO:0007669"/>
    <property type="project" value="InterPro"/>
</dbReference>
<dbReference type="GO" id="GO:0003677">
    <property type="term" value="F:DNA binding"/>
    <property type="evidence" value="ECO:0007669"/>
    <property type="project" value="UniProtKB-KW"/>
</dbReference>